<evidence type="ECO:0000313" key="20">
    <source>
        <dbReference type="Proteomes" id="UP000193862"/>
    </source>
</evidence>
<feature type="domain" description="Cytochrome oxidase subunit II transmembrane region profile" evidence="18">
    <location>
        <begin position="26"/>
        <end position="122"/>
    </location>
</feature>
<dbReference type="InterPro" id="IPR045187">
    <property type="entry name" value="CcO_II"/>
</dbReference>
<feature type="compositionally biased region" description="Low complexity" evidence="15">
    <location>
        <begin position="323"/>
        <end position="348"/>
    </location>
</feature>
<dbReference type="PROSITE" id="PS51257">
    <property type="entry name" value="PROKAR_LIPOPROTEIN"/>
    <property type="match status" value="1"/>
</dbReference>
<feature type="domain" description="Cytochrome oxidase subunit II copper A binding" evidence="17">
    <location>
        <begin position="128"/>
        <end position="240"/>
    </location>
</feature>
<keyword evidence="12" id="KW-0564">Palmitate</keyword>
<dbReference type="Pfam" id="PF06481">
    <property type="entry name" value="COX_ARM"/>
    <property type="match status" value="1"/>
</dbReference>
<evidence type="ECO:0000256" key="8">
    <source>
        <dbReference type="ARBA" id="ARBA00022982"/>
    </source>
</evidence>
<keyword evidence="11 16" id="KW-0472">Membrane</keyword>
<dbReference type="GO" id="GO:0042773">
    <property type="term" value="P:ATP synthesis coupled electron transport"/>
    <property type="evidence" value="ECO:0007669"/>
    <property type="project" value="TreeGrafter"/>
</dbReference>
<dbReference type="InterPro" id="IPR036257">
    <property type="entry name" value="Cyt_c_oxidase_su2_TM_sf"/>
</dbReference>
<dbReference type="PROSITE" id="PS50999">
    <property type="entry name" value="COX2_TM"/>
    <property type="match status" value="1"/>
</dbReference>
<keyword evidence="4" id="KW-1003">Cell membrane</keyword>
<keyword evidence="20" id="KW-1185">Reference proteome</keyword>
<sequence>MRNRTLAFAKRSASWALGFSFTLLSGCSFLSSPVIDAKGPVAIAQRDLMFTALGMMLVLVIPVIVLTIVFAVKYRADKGAKYTPMWDNSHLIETICWTVPAILVVILGVMVWNSTHALDPYKPLASDQEPLRVDVISLDWKYLFLYPDQDIGAVNELVFPVNRPLELHMTSGTVMTALMIPTLGGQIYAMGGMETELNLMAHEEGSFMGRNTMFSGDGFSAMSFEARSVSDTAFDAWVAAAKSQGSELDMARFQELAKPTQDVAPEVYADIPDTLFKTVIYNLGGASMGMADPNAHTNMGAMPGDGEGVSAQDTSAYETDGVAPPDAQGTATAPATQSAAPHSPDTTD</sequence>
<dbReference type="GO" id="GO:0005886">
    <property type="term" value="C:plasma membrane"/>
    <property type="evidence" value="ECO:0007669"/>
    <property type="project" value="UniProtKB-SubCell"/>
</dbReference>
<feature type="transmembrane region" description="Helical" evidence="16">
    <location>
        <begin position="91"/>
        <end position="112"/>
    </location>
</feature>
<evidence type="ECO:0000259" key="17">
    <source>
        <dbReference type="PROSITE" id="PS50857"/>
    </source>
</evidence>
<evidence type="ECO:0000256" key="7">
    <source>
        <dbReference type="ARBA" id="ARBA00022729"/>
    </source>
</evidence>
<dbReference type="PROSITE" id="PS50857">
    <property type="entry name" value="COX2_CUA"/>
    <property type="match status" value="1"/>
</dbReference>
<dbReference type="RefSeq" id="WP_085837163.1">
    <property type="nucleotide sequence ID" value="NZ_FWFS01000009.1"/>
</dbReference>
<dbReference type="Gene3D" id="1.10.287.90">
    <property type="match status" value="1"/>
</dbReference>
<evidence type="ECO:0000256" key="16">
    <source>
        <dbReference type="SAM" id="Phobius"/>
    </source>
</evidence>
<dbReference type="InterPro" id="IPR006333">
    <property type="entry name" value="Cyt_o_ubiquinol_oxidase_su2"/>
</dbReference>
<dbReference type="Proteomes" id="UP000193862">
    <property type="component" value="Unassembled WGS sequence"/>
</dbReference>
<dbReference type="PANTHER" id="PTHR22888">
    <property type="entry name" value="CYTOCHROME C OXIDASE, SUBUNIT II"/>
    <property type="match status" value="1"/>
</dbReference>
<dbReference type="InterPro" id="IPR011759">
    <property type="entry name" value="Cyt_c_oxidase_su2_TM_dom"/>
</dbReference>
<keyword evidence="8" id="KW-0249">Electron transport</keyword>
<evidence type="ECO:0000256" key="12">
    <source>
        <dbReference type="ARBA" id="ARBA00023139"/>
    </source>
</evidence>
<evidence type="ECO:0000256" key="10">
    <source>
        <dbReference type="ARBA" id="ARBA00023002"/>
    </source>
</evidence>
<evidence type="ECO:0000256" key="5">
    <source>
        <dbReference type="ARBA" id="ARBA00022660"/>
    </source>
</evidence>
<accession>A0A1Y5T591</accession>
<reference evidence="19 20" key="1">
    <citation type="submission" date="2017-03" db="EMBL/GenBank/DDBJ databases">
        <authorList>
            <person name="Afonso C.L."/>
            <person name="Miller P.J."/>
            <person name="Scott M.A."/>
            <person name="Spackman E."/>
            <person name="Goraichik I."/>
            <person name="Dimitrov K.M."/>
            <person name="Suarez D.L."/>
            <person name="Swayne D.E."/>
        </authorList>
    </citation>
    <scope>NUCLEOTIDE SEQUENCE [LARGE SCALE GENOMIC DNA]</scope>
    <source>
        <strain evidence="19 20">CECT 8620</strain>
    </source>
</reference>
<dbReference type="GO" id="GO:0009486">
    <property type="term" value="F:cytochrome bo3 ubiquinol oxidase activity"/>
    <property type="evidence" value="ECO:0007669"/>
    <property type="project" value="InterPro"/>
</dbReference>
<keyword evidence="5" id="KW-0679">Respiratory chain</keyword>
<evidence type="ECO:0000256" key="11">
    <source>
        <dbReference type="ARBA" id="ARBA00023136"/>
    </source>
</evidence>
<keyword evidence="7" id="KW-0732">Signal</keyword>
<protein>
    <recommendedName>
        <fullName evidence="14">Ubiquinol oxidase polypeptide II</fullName>
    </recommendedName>
</protein>
<keyword evidence="10" id="KW-0560">Oxidoreductase</keyword>
<dbReference type="InterPro" id="IPR008972">
    <property type="entry name" value="Cupredoxin"/>
</dbReference>
<dbReference type="AlphaFoldDB" id="A0A1Y5T591"/>
<proteinExistence type="inferred from homology"/>
<dbReference type="NCBIfam" id="TIGR01433">
    <property type="entry name" value="CyoA"/>
    <property type="match status" value="1"/>
</dbReference>
<evidence type="ECO:0000313" key="19">
    <source>
        <dbReference type="EMBL" id="SLN55577.1"/>
    </source>
</evidence>
<dbReference type="CDD" id="cd04212">
    <property type="entry name" value="CuRO_UO_II"/>
    <property type="match status" value="1"/>
</dbReference>
<name>A0A1Y5T591_9RHOB</name>
<dbReference type="InterPro" id="IPR010514">
    <property type="entry name" value="COX_ARM"/>
</dbReference>
<dbReference type="GO" id="GO:0004129">
    <property type="term" value="F:cytochrome-c oxidase activity"/>
    <property type="evidence" value="ECO:0007669"/>
    <property type="project" value="InterPro"/>
</dbReference>
<dbReference type="InterPro" id="IPR002429">
    <property type="entry name" value="CcO_II-like_C"/>
</dbReference>
<evidence type="ECO:0000256" key="6">
    <source>
        <dbReference type="ARBA" id="ARBA00022692"/>
    </source>
</evidence>
<dbReference type="GO" id="GO:0016682">
    <property type="term" value="F:oxidoreductase activity, acting on diphenols and related substances as donors, oxygen as acceptor"/>
    <property type="evidence" value="ECO:0007669"/>
    <property type="project" value="InterPro"/>
</dbReference>
<evidence type="ECO:0000256" key="14">
    <source>
        <dbReference type="ARBA" id="ARBA00030198"/>
    </source>
</evidence>
<comment type="similarity">
    <text evidence="2">Belongs to the cytochrome c oxidase subunit 2 family.</text>
</comment>
<keyword evidence="13" id="KW-0449">Lipoprotein</keyword>
<evidence type="ECO:0000256" key="3">
    <source>
        <dbReference type="ARBA" id="ARBA00022448"/>
    </source>
</evidence>
<comment type="subcellular location">
    <subcellularLocation>
        <location evidence="1">Cell membrane</location>
        <topology evidence="1">Multi-pass membrane protein</topology>
    </subcellularLocation>
</comment>
<keyword evidence="3" id="KW-0813">Transport</keyword>
<evidence type="ECO:0000259" key="18">
    <source>
        <dbReference type="PROSITE" id="PS50999"/>
    </source>
</evidence>
<evidence type="ECO:0000256" key="2">
    <source>
        <dbReference type="ARBA" id="ARBA00007866"/>
    </source>
</evidence>
<dbReference type="SUPFAM" id="SSF49503">
    <property type="entry name" value="Cupredoxins"/>
    <property type="match status" value="1"/>
</dbReference>
<dbReference type="InterPro" id="IPR034227">
    <property type="entry name" value="CuRO_UO_II"/>
</dbReference>
<evidence type="ECO:0000256" key="15">
    <source>
        <dbReference type="SAM" id="MobiDB-lite"/>
    </source>
</evidence>
<dbReference type="Pfam" id="PF00116">
    <property type="entry name" value="COX2"/>
    <property type="match status" value="1"/>
</dbReference>
<gene>
    <name evidence="19" type="primary">cyoA</name>
    <name evidence="19" type="ORF">AQS8620_02442</name>
</gene>
<keyword evidence="9 16" id="KW-1133">Transmembrane helix</keyword>
<keyword evidence="6 16" id="KW-0812">Transmembrane</keyword>
<dbReference type="SUPFAM" id="SSF81464">
    <property type="entry name" value="Cytochrome c oxidase subunit II-like, transmembrane region"/>
    <property type="match status" value="1"/>
</dbReference>
<feature type="region of interest" description="Disordered" evidence="15">
    <location>
        <begin position="297"/>
        <end position="348"/>
    </location>
</feature>
<evidence type="ECO:0000256" key="1">
    <source>
        <dbReference type="ARBA" id="ARBA00004651"/>
    </source>
</evidence>
<evidence type="ECO:0000256" key="9">
    <source>
        <dbReference type="ARBA" id="ARBA00022989"/>
    </source>
</evidence>
<dbReference type="Gene3D" id="2.60.40.420">
    <property type="entry name" value="Cupredoxins - blue copper proteins"/>
    <property type="match status" value="1"/>
</dbReference>
<feature type="transmembrane region" description="Helical" evidence="16">
    <location>
        <begin position="52"/>
        <end position="71"/>
    </location>
</feature>
<evidence type="ECO:0000256" key="4">
    <source>
        <dbReference type="ARBA" id="ARBA00022475"/>
    </source>
</evidence>
<evidence type="ECO:0000256" key="13">
    <source>
        <dbReference type="ARBA" id="ARBA00023288"/>
    </source>
</evidence>
<dbReference type="GO" id="GO:0005507">
    <property type="term" value="F:copper ion binding"/>
    <property type="evidence" value="ECO:0007669"/>
    <property type="project" value="InterPro"/>
</dbReference>
<dbReference type="PANTHER" id="PTHR22888:SF18">
    <property type="entry name" value="CYTOCHROME BO(3) UBIQUINOL OXIDASE SUBUNIT 2"/>
    <property type="match status" value="1"/>
</dbReference>
<dbReference type="EMBL" id="FWFS01000009">
    <property type="protein sequence ID" value="SLN55577.1"/>
    <property type="molecule type" value="Genomic_DNA"/>
</dbReference>
<organism evidence="19 20">
    <name type="scientific">Aquimixticola soesokkakensis</name>
    <dbReference type="NCBI Taxonomy" id="1519096"/>
    <lineage>
        <taxon>Bacteria</taxon>
        <taxon>Pseudomonadati</taxon>
        <taxon>Pseudomonadota</taxon>
        <taxon>Alphaproteobacteria</taxon>
        <taxon>Rhodobacterales</taxon>
        <taxon>Paracoccaceae</taxon>
        <taxon>Aquimixticola</taxon>
    </lineage>
</organism>